<feature type="transmembrane region" description="Helical" evidence="1">
    <location>
        <begin position="407"/>
        <end position="424"/>
    </location>
</feature>
<dbReference type="Pfam" id="PF10101">
    <property type="entry name" value="DUF2339"/>
    <property type="match status" value="1"/>
</dbReference>
<dbReference type="EMBL" id="CP061799">
    <property type="protein sequence ID" value="QTA82072.1"/>
    <property type="molecule type" value="Genomic_DNA"/>
</dbReference>
<dbReference type="Proteomes" id="UP000663720">
    <property type="component" value="Chromosome"/>
</dbReference>
<dbReference type="KEGG" id="dli:dnl_44360"/>
<keyword evidence="1" id="KW-0472">Membrane</keyword>
<keyword evidence="1" id="KW-0812">Transmembrane</keyword>
<feature type="transmembrane region" description="Helical" evidence="1">
    <location>
        <begin position="450"/>
        <end position="471"/>
    </location>
</feature>
<feature type="transmembrane region" description="Helical" evidence="1">
    <location>
        <begin position="240"/>
        <end position="259"/>
    </location>
</feature>
<organism evidence="2 3">
    <name type="scientific">Desulfonema limicola</name>
    <dbReference type="NCBI Taxonomy" id="45656"/>
    <lineage>
        <taxon>Bacteria</taxon>
        <taxon>Pseudomonadati</taxon>
        <taxon>Thermodesulfobacteriota</taxon>
        <taxon>Desulfobacteria</taxon>
        <taxon>Desulfobacterales</taxon>
        <taxon>Desulfococcaceae</taxon>
        <taxon>Desulfonema</taxon>
    </lineage>
</organism>
<feature type="transmembrane region" description="Helical" evidence="1">
    <location>
        <begin position="604"/>
        <end position="621"/>
    </location>
</feature>
<dbReference type="PANTHER" id="PTHR38434:SF1">
    <property type="entry name" value="BLL2549 PROTEIN"/>
    <property type="match status" value="1"/>
</dbReference>
<keyword evidence="1" id="KW-1133">Transmembrane helix</keyword>
<reference evidence="2" key="1">
    <citation type="journal article" date="2021" name="Microb. Physiol.">
        <title>Proteogenomic Insights into the Physiology of Marine, Sulfate-Reducing, Filamentous Desulfonema limicola and Desulfonema magnum.</title>
        <authorList>
            <person name="Schnaars V."/>
            <person name="Wohlbrand L."/>
            <person name="Scheve S."/>
            <person name="Hinrichs C."/>
            <person name="Reinhardt R."/>
            <person name="Rabus R."/>
        </authorList>
    </citation>
    <scope>NUCLEOTIDE SEQUENCE</scope>
    <source>
        <strain evidence="2">5ac10</strain>
    </source>
</reference>
<dbReference type="AlphaFoldDB" id="A0A975BB23"/>
<dbReference type="InterPro" id="IPR014600">
    <property type="entry name" value="UCP035905_mem"/>
</dbReference>
<feature type="transmembrane region" description="Helical" evidence="1">
    <location>
        <begin position="289"/>
        <end position="306"/>
    </location>
</feature>
<feature type="transmembrane region" description="Helical" evidence="1">
    <location>
        <begin position="801"/>
        <end position="818"/>
    </location>
</feature>
<feature type="transmembrane region" description="Helical" evidence="1">
    <location>
        <begin position="265"/>
        <end position="282"/>
    </location>
</feature>
<feature type="transmembrane region" description="Helical" evidence="1">
    <location>
        <begin position="633"/>
        <end position="653"/>
    </location>
</feature>
<dbReference type="PIRSF" id="PIRSF035905">
    <property type="entry name" value="UCP035905_mp"/>
    <property type="match status" value="1"/>
</dbReference>
<feature type="transmembrane region" description="Helical" evidence="1">
    <location>
        <begin position="665"/>
        <end position="682"/>
    </location>
</feature>
<feature type="transmembrane region" description="Helical" evidence="1">
    <location>
        <begin position="703"/>
        <end position="721"/>
    </location>
</feature>
<proteinExistence type="predicted"/>
<sequence>MILNIIFGIIFAFFGAAALGKFGGAVLGFAVGWLFGLSANLRTQLKKLEARFEILEIRQESTKILREKIKPEPKDETAPLSAEKPKSGIPIKPVVHDQIKLQNAVQKDFKPDSKQPPKLIDDIKSFFTGGNIVVRFGILILFFGVAFLLKYAAQKNMLSIEIRMAGAALGGLVLLVTGWALRQKRNEYALILQGGGIGILYLTLFASAKIYGLFPLFTAFIIMAGLVILSGMLAVLQDSLALAAFGTAGGFLAPVLTSSGSGNHVMLFSYYAFLNAGIFKIAWFKAWRVLNLIGFVFTFIIGTAWGHEYYQAAYFSTTEPFLVLFFLFYVSISILFALRQPPSLKGYVDGSLVFGVPIIAFALQSSLVKGFEYGLAYSSITAGIFYLLLAIILWTGKKQGLKMLAEVFLALGIVFCTLAIPLALDNRWTSAAWALEGGALLWVGIRQNRVFTRNFGLFLQFASGMAFLGSIDNPSRIPVINGLYLGGLAISITGLFSSFYIEKNMEKLSTWETRFHIPMMAWGLCWWFGMGIYEIDHHSAWKHEKDTVLLFIILSCGIMGLLSGKLNWKLIKYPSMGLMPGLWLFSTADLTGYPKKHPFDKWGLIPWAAAFIVHLYLMYEFEAKWKENIVKIWHIGGMLLIVFILSWEMSWLIDWIVNGADTWALIPWGLVPILAITIFQSWGNEISWPVRRFSHEYMGTGSAILAFCIWLWVLAACFHSGNPKPLSYFPVFNPLDISQLSCSVLLLRWLFKQNVFSGQTLNGLYYAVSTAIFIWLNAVTARTVHYWAKIQFTAHSLHNSALFQTSITILWTLTAFGIMTAGTRKKSRKLWFTGAGLLGAVVLKLFFIDLDGSGTIARIISFLGVGCIMLIIGYVSPLPSINRSNAN</sequence>
<dbReference type="InterPro" id="IPR019286">
    <property type="entry name" value="DUF2339_TM"/>
</dbReference>
<feature type="transmembrane region" description="Helical" evidence="1">
    <location>
        <begin position="213"/>
        <end position="233"/>
    </location>
</feature>
<feature type="transmembrane region" description="Helical" evidence="1">
    <location>
        <begin position="188"/>
        <end position="207"/>
    </location>
</feature>
<feature type="transmembrane region" description="Helical" evidence="1">
    <location>
        <begin position="547"/>
        <end position="568"/>
    </location>
</feature>
<gene>
    <name evidence="2" type="ORF">dnl_44360</name>
</gene>
<dbReference type="PANTHER" id="PTHR38434">
    <property type="entry name" value="BLL2549 PROTEIN"/>
    <property type="match status" value="1"/>
</dbReference>
<feature type="transmembrane region" description="Helical" evidence="1">
    <location>
        <begin position="830"/>
        <end position="850"/>
    </location>
</feature>
<feature type="transmembrane region" description="Helical" evidence="1">
    <location>
        <begin position="6"/>
        <end position="37"/>
    </location>
</feature>
<feature type="transmembrane region" description="Helical" evidence="1">
    <location>
        <begin position="350"/>
        <end position="368"/>
    </location>
</feature>
<feature type="transmembrane region" description="Helical" evidence="1">
    <location>
        <begin position="321"/>
        <end position="338"/>
    </location>
</feature>
<feature type="transmembrane region" description="Helical" evidence="1">
    <location>
        <begin position="727"/>
        <end position="751"/>
    </location>
</feature>
<name>A0A975BB23_9BACT</name>
<evidence type="ECO:0000313" key="3">
    <source>
        <dbReference type="Proteomes" id="UP000663720"/>
    </source>
</evidence>
<feature type="transmembrane region" description="Helical" evidence="1">
    <location>
        <begin position="374"/>
        <end position="395"/>
    </location>
</feature>
<feature type="transmembrane region" description="Helical" evidence="1">
    <location>
        <begin position="132"/>
        <end position="152"/>
    </location>
</feature>
<evidence type="ECO:0000313" key="2">
    <source>
        <dbReference type="EMBL" id="QTA82072.1"/>
    </source>
</evidence>
<evidence type="ECO:0000256" key="1">
    <source>
        <dbReference type="SAM" id="Phobius"/>
    </source>
</evidence>
<accession>A0A975BB23</accession>
<keyword evidence="3" id="KW-1185">Reference proteome</keyword>
<feature type="transmembrane region" description="Helical" evidence="1">
    <location>
        <begin position="483"/>
        <end position="501"/>
    </location>
</feature>
<feature type="transmembrane region" description="Helical" evidence="1">
    <location>
        <begin position="164"/>
        <end position="181"/>
    </location>
</feature>
<feature type="transmembrane region" description="Helical" evidence="1">
    <location>
        <begin position="856"/>
        <end position="875"/>
    </location>
</feature>
<dbReference type="RefSeq" id="WP_207688034.1">
    <property type="nucleotide sequence ID" value="NZ_CP061799.1"/>
</dbReference>
<protein>
    <submittedName>
        <fullName evidence="2">Uncharacterized membrane protein, DUF2339</fullName>
    </submittedName>
</protein>
<feature type="transmembrane region" description="Helical" evidence="1">
    <location>
        <begin position="513"/>
        <end position="535"/>
    </location>
</feature>
<feature type="transmembrane region" description="Helical" evidence="1">
    <location>
        <begin position="763"/>
        <end position="781"/>
    </location>
</feature>